<dbReference type="PRINTS" id="PR00368">
    <property type="entry name" value="FADPNR"/>
</dbReference>
<keyword evidence="4" id="KW-0560">Oxidoreductase</keyword>
<dbReference type="KEGG" id="tatv:25786525"/>
<dbReference type="PANTHER" id="PTHR43735:SF3">
    <property type="entry name" value="FERROPTOSIS SUPPRESSOR PROTEIN 1"/>
    <property type="match status" value="1"/>
</dbReference>
<sequence length="370" mass="39432">MMNIVILGGSYAGIAAAHQLLKQPAKTGELKVTLVTPNTHFYWNIAAPRGLLPGQIADEQLFQSIADGFKQYSPDKFELVLASAESLDVNAKKVVATSPSEGSKTITYDVLILATGSSMKGAVPLKGLSSTEATRNALRELQSLVENSKTIVIAGAGVTGCEVAGELGYEYRKQKEIILLSSGPGVLESSPASVSKLAVKELTNLGVHVKLQEKVAASSQLPDGRHELTLSGGDKLITDMYIPTFGLTPNTSYLSATFLDNNGFVVVDDYLQVKGAGPVWAIGDVSAMEGSQYLPANRQASHAVKNIILSMSGKPLLAYKAWPFSMGLQIGKQAGTGHLGSWKIPSFLVVFMRKTLFIERFAPTVNGSLF</sequence>
<evidence type="ECO:0000259" key="5">
    <source>
        <dbReference type="Pfam" id="PF07992"/>
    </source>
</evidence>
<evidence type="ECO:0000256" key="2">
    <source>
        <dbReference type="ARBA" id="ARBA00022630"/>
    </source>
</evidence>
<dbReference type="OMA" id="YWNCAAV"/>
<evidence type="ECO:0000313" key="7">
    <source>
        <dbReference type="Proteomes" id="UP000005426"/>
    </source>
</evidence>
<name>G9NHW0_HYPAI</name>
<comment type="caution">
    <text evidence="6">The sequence shown here is derived from an EMBL/GenBank/DDBJ whole genome shotgun (WGS) entry which is preliminary data.</text>
</comment>
<gene>
    <name evidence="6" type="ORF">TRIATDRAFT_92431</name>
</gene>
<evidence type="ECO:0000256" key="4">
    <source>
        <dbReference type="ARBA" id="ARBA00023002"/>
    </source>
</evidence>
<evidence type="ECO:0000313" key="6">
    <source>
        <dbReference type="EMBL" id="EHK49379.1"/>
    </source>
</evidence>
<dbReference type="AlphaFoldDB" id="G9NHW0"/>
<evidence type="ECO:0000256" key="1">
    <source>
        <dbReference type="ARBA" id="ARBA00006442"/>
    </source>
</evidence>
<dbReference type="GO" id="GO:0004174">
    <property type="term" value="F:electron-transferring-flavoprotein dehydrogenase activity"/>
    <property type="evidence" value="ECO:0007669"/>
    <property type="project" value="TreeGrafter"/>
</dbReference>
<dbReference type="GO" id="GO:0050660">
    <property type="term" value="F:flavin adenine dinucleotide binding"/>
    <property type="evidence" value="ECO:0007669"/>
    <property type="project" value="TreeGrafter"/>
</dbReference>
<keyword evidence="2" id="KW-0285">Flavoprotein</keyword>
<dbReference type="InterPro" id="IPR036188">
    <property type="entry name" value="FAD/NAD-bd_sf"/>
</dbReference>
<dbReference type="PANTHER" id="PTHR43735">
    <property type="entry name" value="APOPTOSIS-INDUCING FACTOR 1"/>
    <property type="match status" value="1"/>
</dbReference>
<proteinExistence type="inferred from homology"/>
<dbReference type="eggNOG" id="KOG1336">
    <property type="taxonomic scope" value="Eukaryota"/>
</dbReference>
<dbReference type="Pfam" id="PF07992">
    <property type="entry name" value="Pyr_redox_2"/>
    <property type="match status" value="1"/>
</dbReference>
<keyword evidence="7" id="KW-1185">Reference proteome</keyword>
<dbReference type="HOGENOM" id="CLU_019845_6_2_1"/>
<dbReference type="Gene3D" id="3.50.50.100">
    <property type="match status" value="1"/>
</dbReference>
<protein>
    <recommendedName>
        <fullName evidence="5">FAD/NAD(P)-binding domain-containing protein</fullName>
    </recommendedName>
</protein>
<dbReference type="EMBL" id="ABDG02000016">
    <property type="protein sequence ID" value="EHK49379.1"/>
    <property type="molecule type" value="Genomic_DNA"/>
</dbReference>
<comment type="similarity">
    <text evidence="1">Belongs to the FAD-dependent oxidoreductase family.</text>
</comment>
<accession>G9NHW0</accession>
<dbReference type="RefSeq" id="XP_013947546.1">
    <property type="nucleotide sequence ID" value="XM_014092071.1"/>
</dbReference>
<reference evidence="6 7" key="1">
    <citation type="journal article" date="2011" name="Genome Biol.">
        <title>Comparative genome sequence analysis underscores mycoparasitism as the ancestral life style of Trichoderma.</title>
        <authorList>
            <person name="Kubicek C.P."/>
            <person name="Herrera-Estrella A."/>
            <person name="Seidl-Seiboth V."/>
            <person name="Martinez D.A."/>
            <person name="Druzhinina I.S."/>
            <person name="Thon M."/>
            <person name="Zeilinger S."/>
            <person name="Casas-Flores S."/>
            <person name="Horwitz B.A."/>
            <person name="Mukherjee P.K."/>
            <person name="Mukherjee M."/>
            <person name="Kredics L."/>
            <person name="Alcaraz L.D."/>
            <person name="Aerts A."/>
            <person name="Antal Z."/>
            <person name="Atanasova L."/>
            <person name="Cervantes-Badillo M.G."/>
            <person name="Challacombe J."/>
            <person name="Chertkov O."/>
            <person name="McCluskey K."/>
            <person name="Coulpier F."/>
            <person name="Deshpande N."/>
            <person name="von Doehren H."/>
            <person name="Ebbole D.J."/>
            <person name="Esquivel-Naranjo E.U."/>
            <person name="Fekete E."/>
            <person name="Flipphi M."/>
            <person name="Glaser F."/>
            <person name="Gomez-Rodriguez E.Y."/>
            <person name="Gruber S."/>
            <person name="Han C."/>
            <person name="Henrissat B."/>
            <person name="Hermosa R."/>
            <person name="Hernandez-Onate M."/>
            <person name="Karaffa L."/>
            <person name="Kosti I."/>
            <person name="Le Crom S."/>
            <person name="Lindquist E."/>
            <person name="Lucas S."/>
            <person name="Luebeck M."/>
            <person name="Luebeck P.S."/>
            <person name="Margeot A."/>
            <person name="Metz B."/>
            <person name="Misra M."/>
            <person name="Nevalainen H."/>
            <person name="Omann M."/>
            <person name="Packer N."/>
            <person name="Perrone G."/>
            <person name="Uresti-Rivera E.E."/>
            <person name="Salamov A."/>
            <person name="Schmoll M."/>
            <person name="Seiboth B."/>
            <person name="Shapiro H."/>
            <person name="Sukno S."/>
            <person name="Tamayo-Ramos J.A."/>
            <person name="Tisch D."/>
            <person name="Wiest A."/>
            <person name="Wilkinson H.H."/>
            <person name="Zhang M."/>
            <person name="Coutinho P.M."/>
            <person name="Kenerley C.M."/>
            <person name="Monte E."/>
            <person name="Baker S.E."/>
            <person name="Grigoriev I.V."/>
        </authorList>
    </citation>
    <scope>NUCLEOTIDE SEQUENCE [LARGE SCALE GENOMIC DNA]</scope>
    <source>
        <strain evidence="7">ATCC 20476 / IMI 206040</strain>
    </source>
</reference>
<feature type="domain" description="FAD/NAD(P)-binding" evidence="5">
    <location>
        <begin position="2"/>
        <end position="294"/>
    </location>
</feature>
<dbReference type="SUPFAM" id="SSF51905">
    <property type="entry name" value="FAD/NAD(P)-binding domain"/>
    <property type="match status" value="1"/>
</dbReference>
<dbReference type="GO" id="GO:0005737">
    <property type="term" value="C:cytoplasm"/>
    <property type="evidence" value="ECO:0007669"/>
    <property type="project" value="TreeGrafter"/>
</dbReference>
<dbReference type="OrthoDB" id="202203at2759"/>
<evidence type="ECO:0000256" key="3">
    <source>
        <dbReference type="ARBA" id="ARBA00022827"/>
    </source>
</evidence>
<dbReference type="InterPro" id="IPR023753">
    <property type="entry name" value="FAD/NAD-binding_dom"/>
</dbReference>
<dbReference type="PRINTS" id="PR00411">
    <property type="entry name" value="PNDRDTASEI"/>
</dbReference>
<organism evidence="6 7">
    <name type="scientific">Hypocrea atroviridis (strain ATCC 20476 / IMI 206040)</name>
    <name type="common">Trichoderma atroviride</name>
    <dbReference type="NCBI Taxonomy" id="452589"/>
    <lineage>
        <taxon>Eukaryota</taxon>
        <taxon>Fungi</taxon>
        <taxon>Dikarya</taxon>
        <taxon>Ascomycota</taxon>
        <taxon>Pezizomycotina</taxon>
        <taxon>Sordariomycetes</taxon>
        <taxon>Hypocreomycetidae</taxon>
        <taxon>Hypocreales</taxon>
        <taxon>Hypocreaceae</taxon>
        <taxon>Trichoderma</taxon>
    </lineage>
</organism>
<dbReference type="Proteomes" id="UP000005426">
    <property type="component" value="Unassembled WGS sequence"/>
</dbReference>
<dbReference type="STRING" id="452589.G9NHW0"/>
<keyword evidence="3" id="KW-0274">FAD</keyword>
<dbReference type="GeneID" id="25786525"/>